<sequence>MAERSDRKEGDGSRDRGSVKRRRIALQGDIESPLHAGRRGSKPMEIELDDNVEEFHVPKWTGEAFEGSQERHGGSVDDGGPEGRGAEGDGEVVNLVASDDLTKESGVSNGGPAEQPGTPKLQFDTSKPLKPELVLAASVLPPAVPNSVYRARVRTSVVKAVKAPLVDIIGDECTDMRKVEVALKRFVDKKGLWWDWNYGKKSKRETGGGYVRVDLDPQLRQICMCTLASLKEVLFHARRYIEIDETQTIEVDDEDGVEESGSAVVVEEPIPLKIEGVGSGGQGALVERNGEEGIWIGEPDIF</sequence>
<dbReference type="EMBL" id="GG685448">
    <property type="protein sequence ID" value="EEQ99732.1"/>
    <property type="molecule type" value="Genomic_DNA"/>
</dbReference>
<gene>
    <name evidence="2" type="ORF">Pmar_PMAR015354</name>
</gene>
<feature type="region of interest" description="Disordered" evidence="1">
    <location>
        <begin position="102"/>
        <end position="125"/>
    </location>
</feature>
<dbReference type="AlphaFoldDB" id="C5LU58"/>
<evidence type="ECO:0000313" key="3">
    <source>
        <dbReference type="Proteomes" id="UP000007800"/>
    </source>
</evidence>
<dbReference type="GeneID" id="9051661"/>
<feature type="region of interest" description="Disordered" evidence="1">
    <location>
        <begin position="1"/>
        <end position="89"/>
    </location>
</feature>
<feature type="compositionally biased region" description="Basic and acidic residues" evidence="1">
    <location>
        <begin position="1"/>
        <end position="18"/>
    </location>
</feature>
<accession>C5LU58</accession>
<evidence type="ECO:0000256" key="1">
    <source>
        <dbReference type="SAM" id="MobiDB-lite"/>
    </source>
</evidence>
<protein>
    <submittedName>
        <fullName evidence="2">Uncharacterized protein</fullName>
    </submittedName>
</protein>
<dbReference type="InParanoid" id="C5LU58"/>
<dbReference type="RefSeq" id="XP_002767015.1">
    <property type="nucleotide sequence ID" value="XM_002766969.1"/>
</dbReference>
<name>C5LU58_PERM5</name>
<evidence type="ECO:0000313" key="2">
    <source>
        <dbReference type="EMBL" id="EEQ99732.1"/>
    </source>
</evidence>
<reference evidence="2 3" key="1">
    <citation type="submission" date="2008-07" db="EMBL/GenBank/DDBJ databases">
        <authorList>
            <person name="El-Sayed N."/>
            <person name="Caler E."/>
            <person name="Inman J."/>
            <person name="Amedeo P."/>
            <person name="Hass B."/>
            <person name="Wortman J."/>
        </authorList>
    </citation>
    <scope>NUCLEOTIDE SEQUENCE [LARGE SCALE GENOMIC DNA]</scope>
    <source>
        <strain evidence="3">ATCC 50983 / TXsc</strain>
    </source>
</reference>
<dbReference type="Proteomes" id="UP000007800">
    <property type="component" value="Unassembled WGS sequence"/>
</dbReference>
<proteinExistence type="predicted"/>
<organism evidence="3">
    <name type="scientific">Perkinsus marinus (strain ATCC 50983 / TXsc)</name>
    <dbReference type="NCBI Taxonomy" id="423536"/>
    <lineage>
        <taxon>Eukaryota</taxon>
        <taxon>Sar</taxon>
        <taxon>Alveolata</taxon>
        <taxon>Perkinsozoa</taxon>
        <taxon>Perkinsea</taxon>
        <taxon>Perkinsida</taxon>
        <taxon>Perkinsidae</taxon>
        <taxon>Perkinsus</taxon>
    </lineage>
</organism>
<keyword evidence="3" id="KW-1185">Reference proteome</keyword>